<protein>
    <submittedName>
        <fullName evidence="3">Cytochrome P450</fullName>
    </submittedName>
</protein>
<dbReference type="PROSITE" id="PS00086">
    <property type="entry name" value="CYTOCHROME_P450"/>
    <property type="match status" value="1"/>
</dbReference>
<dbReference type="PANTHER" id="PTHR46696">
    <property type="entry name" value="P450, PUTATIVE (EUROFUNG)-RELATED"/>
    <property type="match status" value="1"/>
</dbReference>
<dbReference type="EMBL" id="JBHTGL010000008">
    <property type="protein sequence ID" value="MFD0627504.1"/>
    <property type="molecule type" value="Genomic_DNA"/>
</dbReference>
<gene>
    <name evidence="3" type="ORF">ACFQ2K_37440</name>
</gene>
<proteinExistence type="inferred from homology"/>
<comment type="similarity">
    <text evidence="1 2">Belongs to the cytochrome P450 family.</text>
</comment>
<keyword evidence="2" id="KW-0349">Heme</keyword>
<evidence type="ECO:0000256" key="2">
    <source>
        <dbReference type="RuleBase" id="RU000461"/>
    </source>
</evidence>
<comment type="caution">
    <text evidence="3">The sequence shown here is derived from an EMBL/GenBank/DDBJ whole genome shotgun (WGS) entry which is preliminary data.</text>
</comment>
<dbReference type="InterPro" id="IPR036396">
    <property type="entry name" value="Cyt_P450_sf"/>
</dbReference>
<evidence type="ECO:0000313" key="4">
    <source>
        <dbReference type="Proteomes" id="UP001596915"/>
    </source>
</evidence>
<keyword evidence="2" id="KW-0479">Metal-binding</keyword>
<dbReference type="PRINTS" id="PR00385">
    <property type="entry name" value="P450"/>
</dbReference>
<dbReference type="PRINTS" id="PR00359">
    <property type="entry name" value="BP450"/>
</dbReference>
<keyword evidence="2" id="KW-0560">Oxidoreductase</keyword>
<reference evidence="4" key="1">
    <citation type="journal article" date="2019" name="Int. J. Syst. Evol. Microbiol.">
        <title>The Global Catalogue of Microorganisms (GCM) 10K type strain sequencing project: providing services to taxonomists for standard genome sequencing and annotation.</title>
        <authorList>
            <consortium name="The Broad Institute Genomics Platform"/>
            <consortium name="The Broad Institute Genome Sequencing Center for Infectious Disease"/>
            <person name="Wu L."/>
            <person name="Ma J."/>
        </authorList>
    </citation>
    <scope>NUCLEOTIDE SEQUENCE [LARGE SCALE GENOMIC DNA]</scope>
    <source>
        <strain evidence="4">JCM 12607</strain>
    </source>
</reference>
<evidence type="ECO:0000256" key="1">
    <source>
        <dbReference type="ARBA" id="ARBA00010617"/>
    </source>
</evidence>
<keyword evidence="2" id="KW-0408">Iron</keyword>
<dbReference type="PANTHER" id="PTHR46696:SF1">
    <property type="entry name" value="CYTOCHROME P450 YJIB-RELATED"/>
    <property type="match status" value="1"/>
</dbReference>
<organism evidence="3 4">
    <name type="scientific">Streptomyces sanglieri</name>
    <dbReference type="NCBI Taxonomy" id="193460"/>
    <lineage>
        <taxon>Bacteria</taxon>
        <taxon>Bacillati</taxon>
        <taxon>Actinomycetota</taxon>
        <taxon>Actinomycetes</taxon>
        <taxon>Kitasatosporales</taxon>
        <taxon>Streptomycetaceae</taxon>
        <taxon>Streptomyces</taxon>
    </lineage>
</organism>
<dbReference type="CDD" id="cd11031">
    <property type="entry name" value="Cyp158A-like"/>
    <property type="match status" value="1"/>
</dbReference>
<dbReference type="InterPro" id="IPR001128">
    <property type="entry name" value="Cyt_P450"/>
</dbReference>
<evidence type="ECO:0000313" key="3">
    <source>
        <dbReference type="EMBL" id="MFD0627504.1"/>
    </source>
</evidence>
<dbReference type="SUPFAM" id="SSF48264">
    <property type="entry name" value="Cytochrome P450"/>
    <property type="match status" value="1"/>
</dbReference>
<dbReference type="Gene3D" id="1.10.630.10">
    <property type="entry name" value="Cytochrome P450"/>
    <property type="match status" value="1"/>
</dbReference>
<accession>A0ABW2X1J2</accession>
<dbReference type="Proteomes" id="UP001596915">
    <property type="component" value="Unassembled WGS sequence"/>
</dbReference>
<sequence length="399" mass="44075">MTTHAPRLPFERTTELGPPPEFAALRAEQPLRRVGCPFGGDAWLATRYADVRKVYADPRFSRAATVNADVPRVSPAQTPPGGLFAMDPPEHSRLRKLVAGTFTMKNVQRWRPRTEQIVDGLVAGMREHGSPVDLVHHFSVPLPVTVICELLGVPATDRGYFERLSRLMLSTTAATGEEIDEAIGTLLDYLGRHVAERRARPSAQRSRDLLTDLVEARDESDRLSEQELVQMGVDLLVAGHETTANQLSNFTFTLLDTGLWSQLLEEPELLDTAVEELLRYVHLVNGGTTRIALEDVEFDGTVVRAGEAVIAAIGSANHDETVFEEPGRIKLDRSPNPHVGFGHGVHHCLGAQLARLELRAGLGALLREFPTLRPAGEKRDVPWREGQFVHGPTELMVAW</sequence>
<dbReference type="Pfam" id="PF00067">
    <property type="entry name" value="p450"/>
    <property type="match status" value="2"/>
</dbReference>
<dbReference type="InterPro" id="IPR017972">
    <property type="entry name" value="Cyt_P450_CS"/>
</dbReference>
<keyword evidence="4" id="KW-1185">Reference proteome</keyword>
<name>A0ABW2X1J2_9ACTN</name>
<keyword evidence="2" id="KW-0503">Monooxygenase</keyword>
<dbReference type="InterPro" id="IPR002397">
    <property type="entry name" value="Cyt_P450_B"/>
</dbReference>